<organism evidence="1 2">
    <name type="scientific">Portunus trituberculatus</name>
    <name type="common">Swimming crab</name>
    <name type="synonym">Neptunus trituberculatus</name>
    <dbReference type="NCBI Taxonomy" id="210409"/>
    <lineage>
        <taxon>Eukaryota</taxon>
        <taxon>Metazoa</taxon>
        <taxon>Ecdysozoa</taxon>
        <taxon>Arthropoda</taxon>
        <taxon>Crustacea</taxon>
        <taxon>Multicrustacea</taxon>
        <taxon>Malacostraca</taxon>
        <taxon>Eumalacostraca</taxon>
        <taxon>Eucarida</taxon>
        <taxon>Decapoda</taxon>
        <taxon>Pleocyemata</taxon>
        <taxon>Brachyura</taxon>
        <taxon>Eubrachyura</taxon>
        <taxon>Portunoidea</taxon>
        <taxon>Portunidae</taxon>
        <taxon>Portuninae</taxon>
        <taxon>Portunus</taxon>
    </lineage>
</organism>
<proteinExistence type="predicted"/>
<accession>A0A5B7DTW3</accession>
<reference evidence="1 2" key="1">
    <citation type="submission" date="2019-05" db="EMBL/GenBank/DDBJ databases">
        <title>Another draft genome of Portunus trituberculatus and its Hox gene families provides insights of decapod evolution.</title>
        <authorList>
            <person name="Jeong J.-H."/>
            <person name="Song I."/>
            <person name="Kim S."/>
            <person name="Choi T."/>
            <person name="Kim D."/>
            <person name="Ryu S."/>
            <person name="Kim W."/>
        </authorList>
    </citation>
    <scope>NUCLEOTIDE SEQUENCE [LARGE SCALE GENOMIC DNA]</scope>
    <source>
        <tissue evidence="1">Muscle</tissue>
    </source>
</reference>
<dbReference type="Proteomes" id="UP000324222">
    <property type="component" value="Unassembled WGS sequence"/>
</dbReference>
<dbReference type="AlphaFoldDB" id="A0A5B7DTW3"/>
<protein>
    <submittedName>
        <fullName evidence="1">Uncharacterized protein</fullName>
    </submittedName>
</protein>
<evidence type="ECO:0000313" key="1">
    <source>
        <dbReference type="EMBL" id="MPC24386.1"/>
    </source>
</evidence>
<name>A0A5B7DTW3_PORTR</name>
<comment type="caution">
    <text evidence="1">The sequence shown here is derived from an EMBL/GenBank/DDBJ whole genome shotgun (WGS) entry which is preliminary data.</text>
</comment>
<evidence type="ECO:0000313" key="2">
    <source>
        <dbReference type="Proteomes" id="UP000324222"/>
    </source>
</evidence>
<keyword evidence="2" id="KW-1185">Reference proteome</keyword>
<gene>
    <name evidence="1" type="ORF">E2C01_017467</name>
</gene>
<sequence length="66" mass="7456">MIDPRFFTAAPPRLQSPHSTTYWSPLLALRAGRDLRMPVHVSPGSHQEVTATHHQCMYNKPDVMAT</sequence>
<dbReference type="EMBL" id="VSRR010001324">
    <property type="protein sequence ID" value="MPC24386.1"/>
    <property type="molecule type" value="Genomic_DNA"/>
</dbReference>